<dbReference type="AlphaFoldDB" id="A0A8H7QER6"/>
<evidence type="ECO:0000313" key="2">
    <source>
        <dbReference type="EMBL" id="KAG2190440.1"/>
    </source>
</evidence>
<dbReference type="InterPro" id="IPR005162">
    <property type="entry name" value="Retrotrans_gag_dom"/>
</dbReference>
<name>A0A8H7QER6_9FUNG</name>
<organism evidence="2 3">
    <name type="scientific">Mucor plumbeus</name>
    <dbReference type="NCBI Taxonomy" id="97098"/>
    <lineage>
        <taxon>Eukaryota</taxon>
        <taxon>Fungi</taxon>
        <taxon>Fungi incertae sedis</taxon>
        <taxon>Mucoromycota</taxon>
        <taxon>Mucoromycotina</taxon>
        <taxon>Mucoromycetes</taxon>
        <taxon>Mucorales</taxon>
        <taxon>Mucorineae</taxon>
        <taxon>Mucoraceae</taxon>
        <taxon>Mucor</taxon>
    </lineage>
</organism>
<gene>
    <name evidence="2" type="ORF">INT46_004379</name>
</gene>
<feature type="domain" description="Retrotransposon gag" evidence="1">
    <location>
        <begin position="78"/>
        <end position="168"/>
    </location>
</feature>
<reference evidence="2" key="1">
    <citation type="submission" date="2020-12" db="EMBL/GenBank/DDBJ databases">
        <title>Metabolic potential, ecology and presence of endohyphal bacteria is reflected in genomic diversity of Mucoromycotina.</title>
        <authorList>
            <person name="Muszewska A."/>
            <person name="Okrasinska A."/>
            <person name="Steczkiewicz K."/>
            <person name="Drgas O."/>
            <person name="Orlowska M."/>
            <person name="Perlinska-Lenart U."/>
            <person name="Aleksandrzak-Piekarczyk T."/>
            <person name="Szatraj K."/>
            <person name="Zielenkiewicz U."/>
            <person name="Pilsyk S."/>
            <person name="Malc E."/>
            <person name="Mieczkowski P."/>
            <person name="Kruszewska J.S."/>
            <person name="Biernat P."/>
            <person name="Pawlowska J."/>
        </authorList>
    </citation>
    <scope>NUCLEOTIDE SEQUENCE</scope>
    <source>
        <strain evidence="2">CBS 226.32</strain>
    </source>
</reference>
<evidence type="ECO:0000259" key="1">
    <source>
        <dbReference type="Pfam" id="PF03732"/>
    </source>
</evidence>
<comment type="caution">
    <text evidence="2">The sequence shown here is derived from an EMBL/GenBank/DDBJ whole genome shotgun (WGS) entry which is preliminary data.</text>
</comment>
<proteinExistence type="predicted"/>
<sequence>MDSNTESFTKADLLSILQSLMQNQQEQTPMPRNHIVKIAEPNKFSGERDIALIDAWFLSIERYLEHYQVDPSNWVTTTVHFLDGRAIVWWNRLHRLGTCPTVWIEFKQILNREFKPLFANQTARDRFAILKQGNLSVQDYVHQLQDILLEATDIAEPEAIDHFVRNLKPALYAKVRGSRPTSLDDAFKAAFDEEICLLPPGTTSTISSASLTSSFVPQMNMKEQV</sequence>
<evidence type="ECO:0000313" key="3">
    <source>
        <dbReference type="Proteomes" id="UP000650833"/>
    </source>
</evidence>
<protein>
    <recommendedName>
        <fullName evidence="1">Retrotransposon gag domain-containing protein</fullName>
    </recommendedName>
</protein>
<keyword evidence="3" id="KW-1185">Reference proteome</keyword>
<accession>A0A8H7QER6</accession>
<dbReference type="Proteomes" id="UP000650833">
    <property type="component" value="Unassembled WGS sequence"/>
</dbReference>
<dbReference type="Pfam" id="PF03732">
    <property type="entry name" value="Retrotrans_gag"/>
    <property type="match status" value="1"/>
</dbReference>
<dbReference type="OrthoDB" id="2290329at2759"/>
<dbReference type="EMBL" id="JAEPRC010000969">
    <property type="protein sequence ID" value="KAG2190440.1"/>
    <property type="molecule type" value="Genomic_DNA"/>
</dbReference>